<evidence type="ECO:0000259" key="2">
    <source>
        <dbReference type="Pfam" id="PF00582"/>
    </source>
</evidence>
<dbReference type="RefSeq" id="WP_173302283.1">
    <property type="nucleotide sequence ID" value="NZ_JABRWQ010000007.1"/>
</dbReference>
<dbReference type="InterPro" id="IPR006016">
    <property type="entry name" value="UspA"/>
</dbReference>
<feature type="domain" description="UspA" evidence="2">
    <location>
        <begin position="3"/>
        <end position="144"/>
    </location>
</feature>
<dbReference type="EMBL" id="JABRWQ010000007">
    <property type="protein sequence ID" value="NRD24633.1"/>
    <property type="molecule type" value="Genomic_DNA"/>
</dbReference>
<dbReference type="Pfam" id="PF00582">
    <property type="entry name" value="Usp"/>
    <property type="match status" value="1"/>
</dbReference>
<dbReference type="Gene3D" id="3.40.50.620">
    <property type="entry name" value="HUPs"/>
    <property type="match status" value="2"/>
</dbReference>
<protein>
    <submittedName>
        <fullName evidence="3">Universal stress protein</fullName>
    </submittedName>
</protein>
<dbReference type="Proteomes" id="UP000805085">
    <property type="component" value="Unassembled WGS sequence"/>
</dbReference>
<dbReference type="InterPro" id="IPR006015">
    <property type="entry name" value="Universal_stress_UspA"/>
</dbReference>
<sequence length="278" mass="32191">MEHHILLPTDFSDNAWSAAIYAFQFYKEEPCTFYFLHAWKFSNSLSRTYITSNYIETLKKDANIHLKELLDLAEVSKTNPKHIFKSILSTEPLLDAVETTVKDQNIDLVIMGTKGASGVSEFLYGSNTVNIVSKMKLCPLLIIPAGYEYVKPNQVAFPTDYNHFYGEELDQIKQVCKLHNSKIRVFHINKKSNLSEKQNYNLAMLKAYLEDHKHSCHWMIDYDNKEHAIKDFIKEFDINMLTMISYKHSFFEDIIKEPVVKKIGLHPTIPFLVVPSSD</sequence>
<accession>A0ABX2E833</accession>
<organism evidence="3 4">
    <name type="scientific">Winogradskyella litoriviva</name>
    <dbReference type="NCBI Taxonomy" id="1220182"/>
    <lineage>
        <taxon>Bacteria</taxon>
        <taxon>Pseudomonadati</taxon>
        <taxon>Bacteroidota</taxon>
        <taxon>Flavobacteriia</taxon>
        <taxon>Flavobacteriales</taxon>
        <taxon>Flavobacteriaceae</taxon>
        <taxon>Winogradskyella</taxon>
    </lineage>
</organism>
<evidence type="ECO:0000256" key="1">
    <source>
        <dbReference type="ARBA" id="ARBA00008791"/>
    </source>
</evidence>
<dbReference type="CDD" id="cd00293">
    <property type="entry name" value="USP-like"/>
    <property type="match status" value="1"/>
</dbReference>
<dbReference type="PRINTS" id="PR01438">
    <property type="entry name" value="UNVRSLSTRESS"/>
</dbReference>
<dbReference type="SUPFAM" id="SSF52402">
    <property type="entry name" value="Adenine nucleotide alpha hydrolases-like"/>
    <property type="match status" value="2"/>
</dbReference>
<proteinExistence type="inferred from homology"/>
<comment type="similarity">
    <text evidence="1">Belongs to the universal stress protein A family.</text>
</comment>
<dbReference type="PANTHER" id="PTHR46268:SF6">
    <property type="entry name" value="UNIVERSAL STRESS PROTEIN UP12"/>
    <property type="match status" value="1"/>
</dbReference>
<reference evidence="3 4" key="1">
    <citation type="journal article" date="2015" name="Int. J. Syst. Evol. Microbiol.">
        <title>Winogradskyella litoriviva sp. nov., isolated from coastal seawater.</title>
        <authorList>
            <person name="Nedashkovskaya O.I."/>
            <person name="Kukhlevskiy A.D."/>
            <person name="Zhukova N.V."/>
            <person name="Kim S.J."/>
            <person name="Rhee S.K."/>
            <person name="Mikhailov V.V."/>
        </authorList>
    </citation>
    <scope>NUCLEOTIDE SEQUENCE [LARGE SCALE GENOMIC DNA]</scope>
    <source>
        <strain evidence="3 4">KMM6491</strain>
    </source>
</reference>
<keyword evidence="4" id="KW-1185">Reference proteome</keyword>
<name>A0ABX2E833_9FLAO</name>
<gene>
    <name evidence="3" type="ORF">HNV10_15370</name>
</gene>
<evidence type="ECO:0000313" key="3">
    <source>
        <dbReference type="EMBL" id="NRD24633.1"/>
    </source>
</evidence>
<comment type="caution">
    <text evidence="3">The sequence shown here is derived from an EMBL/GenBank/DDBJ whole genome shotgun (WGS) entry which is preliminary data.</text>
</comment>
<evidence type="ECO:0000313" key="4">
    <source>
        <dbReference type="Proteomes" id="UP000805085"/>
    </source>
</evidence>
<dbReference type="PANTHER" id="PTHR46268">
    <property type="entry name" value="STRESS RESPONSE PROTEIN NHAX"/>
    <property type="match status" value="1"/>
</dbReference>
<dbReference type="InterPro" id="IPR014729">
    <property type="entry name" value="Rossmann-like_a/b/a_fold"/>
</dbReference>